<evidence type="ECO:0000313" key="2">
    <source>
        <dbReference type="Proteomes" id="UP001227268"/>
    </source>
</evidence>
<accession>A0ACC2W3X9</accession>
<protein>
    <submittedName>
        <fullName evidence="1">Uncharacterized protein</fullName>
    </submittedName>
</protein>
<sequence length="281" mass="31750">MSSKTVIPPLVKAKPTLYKSTDPLLKRLRLEDPYGRPIDTIAKDFEGKELVIFFIGSAYGDPALKPLHHDLIDIAHRHHKYISVIYCSADLSPSKAEAVVHNKPYLRMTMLDKSDFAPLVPIGTDGDKEIARMEKEEGIGPSMRDEAFVSGAEYEGGEWKLQLEREEDENTYERPLSRAALTMLTDSLGTPSLAVYHIPTHRFLVKNVRKSAFRPNVIDSNIEKWRKGMSTGLTWNDIWTTARFPIILAIIAILYQLAVLILGAEYNVIPQLFAKIEEMRG</sequence>
<organism evidence="1 2">
    <name type="scientific">Naganishia friedmannii</name>
    <dbReference type="NCBI Taxonomy" id="89922"/>
    <lineage>
        <taxon>Eukaryota</taxon>
        <taxon>Fungi</taxon>
        <taxon>Dikarya</taxon>
        <taxon>Basidiomycota</taxon>
        <taxon>Agaricomycotina</taxon>
        <taxon>Tremellomycetes</taxon>
        <taxon>Filobasidiales</taxon>
        <taxon>Filobasidiaceae</taxon>
        <taxon>Naganishia</taxon>
    </lineage>
</organism>
<evidence type="ECO:0000313" key="1">
    <source>
        <dbReference type="EMBL" id="KAJ9106327.1"/>
    </source>
</evidence>
<gene>
    <name evidence="1" type="ORF">QFC21_001473</name>
</gene>
<reference evidence="1" key="1">
    <citation type="submission" date="2023-04" db="EMBL/GenBank/DDBJ databases">
        <title>Draft Genome sequencing of Naganishia species isolated from polar environments using Oxford Nanopore Technology.</title>
        <authorList>
            <person name="Leo P."/>
            <person name="Venkateswaran K."/>
        </authorList>
    </citation>
    <scope>NUCLEOTIDE SEQUENCE</scope>
    <source>
        <strain evidence="1">MNA-CCFEE 5423</strain>
    </source>
</reference>
<proteinExistence type="predicted"/>
<name>A0ACC2W3X9_9TREE</name>
<keyword evidence="2" id="KW-1185">Reference proteome</keyword>
<comment type="caution">
    <text evidence="1">The sequence shown here is derived from an EMBL/GenBank/DDBJ whole genome shotgun (WGS) entry which is preliminary data.</text>
</comment>
<dbReference type="Proteomes" id="UP001227268">
    <property type="component" value="Unassembled WGS sequence"/>
</dbReference>
<dbReference type="EMBL" id="JASBWT010000003">
    <property type="protein sequence ID" value="KAJ9106327.1"/>
    <property type="molecule type" value="Genomic_DNA"/>
</dbReference>